<proteinExistence type="predicted"/>
<organism evidence="3 4">
    <name type="scientific">Cryobacterium psychrophilum</name>
    <dbReference type="NCBI Taxonomy" id="41988"/>
    <lineage>
        <taxon>Bacteria</taxon>
        <taxon>Bacillati</taxon>
        <taxon>Actinomycetota</taxon>
        <taxon>Actinomycetes</taxon>
        <taxon>Micrococcales</taxon>
        <taxon>Microbacteriaceae</taxon>
        <taxon>Cryobacterium</taxon>
    </lineage>
</organism>
<evidence type="ECO:0000259" key="2">
    <source>
        <dbReference type="Pfam" id="PF00171"/>
    </source>
</evidence>
<accession>A0A4Y8KUH3</accession>
<name>A0A4Y8KUH3_9MICO</name>
<evidence type="ECO:0000313" key="3">
    <source>
        <dbReference type="EMBL" id="TFD80785.1"/>
    </source>
</evidence>
<dbReference type="EMBL" id="SOHQ01000013">
    <property type="protein sequence ID" value="TFD80785.1"/>
    <property type="molecule type" value="Genomic_DNA"/>
</dbReference>
<sequence>MQRPGQATWTGAIAASFLAQPVIAVQAQLDVGVITPWNHPLAVSAMDVIPALVAGRFSFPARAANSRRSPVRSCCSPGC</sequence>
<reference evidence="3 4" key="1">
    <citation type="submission" date="2019-03" db="EMBL/GenBank/DDBJ databases">
        <title>Genomics of glacier-inhabiting Cryobacterium strains.</title>
        <authorList>
            <person name="Liu Q."/>
            <person name="Xin Y.-H."/>
        </authorList>
    </citation>
    <scope>NUCLEOTIDE SEQUENCE [LARGE SCALE GENOMIC DNA]</scope>
    <source>
        <strain evidence="3 4">CGMCC 1.4292</strain>
    </source>
</reference>
<dbReference type="InterPro" id="IPR016162">
    <property type="entry name" value="Ald_DH_N"/>
</dbReference>
<evidence type="ECO:0000313" key="4">
    <source>
        <dbReference type="Proteomes" id="UP000298218"/>
    </source>
</evidence>
<gene>
    <name evidence="3" type="ORF">E3T53_03880</name>
</gene>
<keyword evidence="1" id="KW-0560">Oxidoreductase</keyword>
<comment type="caution">
    <text evidence="3">The sequence shown here is derived from an EMBL/GenBank/DDBJ whole genome shotgun (WGS) entry which is preliminary data.</text>
</comment>
<dbReference type="AlphaFoldDB" id="A0A4Y8KUH3"/>
<protein>
    <submittedName>
        <fullName evidence="3">Aldehyde dehydrogenase family protein</fullName>
    </submittedName>
</protein>
<dbReference type="InterPro" id="IPR015590">
    <property type="entry name" value="Aldehyde_DH_dom"/>
</dbReference>
<dbReference type="Proteomes" id="UP000298218">
    <property type="component" value="Unassembled WGS sequence"/>
</dbReference>
<dbReference type="Pfam" id="PF00171">
    <property type="entry name" value="Aldedh"/>
    <property type="match status" value="1"/>
</dbReference>
<keyword evidence="4" id="KW-1185">Reference proteome</keyword>
<evidence type="ECO:0000256" key="1">
    <source>
        <dbReference type="ARBA" id="ARBA00023002"/>
    </source>
</evidence>
<feature type="domain" description="Aldehyde dehydrogenase" evidence="2">
    <location>
        <begin position="31"/>
        <end position="55"/>
    </location>
</feature>
<dbReference type="Gene3D" id="3.40.605.10">
    <property type="entry name" value="Aldehyde Dehydrogenase, Chain A, domain 1"/>
    <property type="match status" value="1"/>
</dbReference>
<dbReference type="SUPFAM" id="SSF53720">
    <property type="entry name" value="ALDH-like"/>
    <property type="match status" value="1"/>
</dbReference>
<dbReference type="InterPro" id="IPR016161">
    <property type="entry name" value="Ald_DH/histidinol_DH"/>
</dbReference>
<dbReference type="GO" id="GO:0016491">
    <property type="term" value="F:oxidoreductase activity"/>
    <property type="evidence" value="ECO:0007669"/>
    <property type="project" value="UniProtKB-KW"/>
</dbReference>